<sequence length="217" mass="23116">MKNALKILVGIALVSMLFSCASTDFSEKTSLRDNEMTAFENISLGSISMDDVEIVGNVEAVRTVTYVLQMNGDYVIEMDDYKYSYTALDGTTEVTGTRVVGNLKGSSVGGADLFMPASGGLLSGLFGAVSVDSDATAASVSKMDPKDIALEAVNYDLMKKAAAKGGVALLLPDYSWEIEEELNGTETEAFLFLPASKVYETKNLTYTVTARAAAVSF</sequence>
<dbReference type="AlphaFoldDB" id="A0AAJ1MI88"/>
<dbReference type="PROSITE" id="PS51257">
    <property type="entry name" value="PROKAR_LIPOPROTEIN"/>
    <property type="match status" value="1"/>
</dbReference>
<feature type="chain" id="PRO_5042582381" description="Lipoprotein" evidence="1">
    <location>
        <begin position="22"/>
        <end position="217"/>
    </location>
</feature>
<evidence type="ECO:0000313" key="3">
    <source>
        <dbReference type="Proteomes" id="UP001221217"/>
    </source>
</evidence>
<organism evidence="2 3">
    <name type="scientific">Candidatus Thalassospirochaeta sargassi</name>
    <dbReference type="NCBI Taxonomy" id="3119039"/>
    <lineage>
        <taxon>Bacteria</taxon>
        <taxon>Pseudomonadati</taxon>
        <taxon>Spirochaetota</taxon>
        <taxon>Spirochaetia</taxon>
        <taxon>Spirochaetales</taxon>
        <taxon>Spirochaetaceae</taxon>
        <taxon>Candidatus Thalassospirochaeta</taxon>
    </lineage>
</organism>
<evidence type="ECO:0008006" key="4">
    <source>
        <dbReference type="Google" id="ProtNLM"/>
    </source>
</evidence>
<name>A0AAJ1MI88_9SPIO</name>
<proteinExistence type="predicted"/>
<gene>
    <name evidence="2" type="ORF">PQJ61_04580</name>
</gene>
<reference evidence="2 3" key="1">
    <citation type="submission" date="2022-12" db="EMBL/GenBank/DDBJ databases">
        <title>Metagenome assembled genome from gulf of manar.</title>
        <authorList>
            <person name="Kohli P."/>
            <person name="Pk S."/>
            <person name="Venkata Ramana C."/>
            <person name="Sasikala C."/>
        </authorList>
    </citation>
    <scope>NUCLEOTIDE SEQUENCE [LARGE SCALE GENOMIC DNA]</scope>
    <source>
        <strain evidence="2">JB008</strain>
    </source>
</reference>
<feature type="signal peptide" evidence="1">
    <location>
        <begin position="1"/>
        <end position="21"/>
    </location>
</feature>
<comment type="caution">
    <text evidence="2">The sequence shown here is derived from an EMBL/GenBank/DDBJ whole genome shotgun (WGS) entry which is preliminary data.</text>
</comment>
<accession>A0AAJ1MI88</accession>
<dbReference type="EMBL" id="JAQQAL010000011">
    <property type="protein sequence ID" value="MDC7226023.1"/>
    <property type="molecule type" value="Genomic_DNA"/>
</dbReference>
<dbReference type="Proteomes" id="UP001221217">
    <property type="component" value="Unassembled WGS sequence"/>
</dbReference>
<evidence type="ECO:0000256" key="1">
    <source>
        <dbReference type="SAM" id="SignalP"/>
    </source>
</evidence>
<evidence type="ECO:0000313" key="2">
    <source>
        <dbReference type="EMBL" id="MDC7226023.1"/>
    </source>
</evidence>
<protein>
    <recommendedName>
        <fullName evidence="4">Lipoprotein</fullName>
    </recommendedName>
</protein>
<keyword evidence="1" id="KW-0732">Signal</keyword>